<feature type="region of interest" description="Disordered" evidence="1">
    <location>
        <begin position="1"/>
        <end position="51"/>
    </location>
</feature>
<proteinExistence type="predicted"/>
<dbReference type="AlphaFoldDB" id="A0A6J5XIR0"/>
<reference evidence="3" key="1">
    <citation type="journal article" date="2020" name="Genome Biol.">
        <title>Gamete binning: chromosome-level and haplotype-resolved genome assembly enabled by high-throughput single-cell sequencing of gamete genomes.</title>
        <authorList>
            <person name="Campoy J.A."/>
            <person name="Sun H."/>
            <person name="Goel M."/>
            <person name="Jiao W.-B."/>
            <person name="Folz-Donahue K."/>
            <person name="Wang N."/>
            <person name="Rubio M."/>
            <person name="Liu C."/>
            <person name="Kukat C."/>
            <person name="Ruiz D."/>
            <person name="Huettel B."/>
            <person name="Schneeberger K."/>
        </authorList>
    </citation>
    <scope>NUCLEOTIDE SEQUENCE [LARGE SCALE GENOMIC DNA]</scope>
    <source>
        <strain evidence="3">cv. Rojo Pasion</strain>
    </source>
</reference>
<sequence>MSSEKPDFTKALWPSTGPSPQPPSENGPPFPTLKKCAGKDRKKNEKKKGNE</sequence>
<dbReference type="EMBL" id="CAEKKB010000006">
    <property type="protein sequence ID" value="CAB4313690.1"/>
    <property type="molecule type" value="Genomic_DNA"/>
</dbReference>
<keyword evidence="3" id="KW-1185">Reference proteome</keyword>
<name>A0A6J5XIR0_PRUAR</name>
<protein>
    <submittedName>
        <fullName evidence="2">Uncharacterized protein</fullName>
    </submittedName>
</protein>
<dbReference type="Proteomes" id="UP000507245">
    <property type="component" value="Unassembled WGS sequence"/>
</dbReference>
<accession>A0A6J5XIR0</accession>
<gene>
    <name evidence="2" type="ORF">ORAREDHAP_LOCUS37043</name>
</gene>
<feature type="compositionally biased region" description="Pro residues" evidence="1">
    <location>
        <begin position="17"/>
        <end position="31"/>
    </location>
</feature>
<evidence type="ECO:0000256" key="1">
    <source>
        <dbReference type="SAM" id="MobiDB-lite"/>
    </source>
</evidence>
<evidence type="ECO:0000313" key="3">
    <source>
        <dbReference type="Proteomes" id="UP000507245"/>
    </source>
</evidence>
<evidence type="ECO:0000313" key="2">
    <source>
        <dbReference type="EMBL" id="CAB4313690.1"/>
    </source>
</evidence>
<feature type="compositionally biased region" description="Basic and acidic residues" evidence="1">
    <location>
        <begin position="37"/>
        <end position="51"/>
    </location>
</feature>
<organism evidence="2 3">
    <name type="scientific">Prunus armeniaca</name>
    <name type="common">Apricot</name>
    <name type="synonym">Armeniaca vulgaris</name>
    <dbReference type="NCBI Taxonomy" id="36596"/>
    <lineage>
        <taxon>Eukaryota</taxon>
        <taxon>Viridiplantae</taxon>
        <taxon>Streptophyta</taxon>
        <taxon>Embryophyta</taxon>
        <taxon>Tracheophyta</taxon>
        <taxon>Spermatophyta</taxon>
        <taxon>Magnoliopsida</taxon>
        <taxon>eudicotyledons</taxon>
        <taxon>Gunneridae</taxon>
        <taxon>Pentapetalae</taxon>
        <taxon>rosids</taxon>
        <taxon>fabids</taxon>
        <taxon>Rosales</taxon>
        <taxon>Rosaceae</taxon>
        <taxon>Amygdaloideae</taxon>
        <taxon>Amygdaleae</taxon>
        <taxon>Prunus</taxon>
    </lineage>
</organism>